<feature type="transmembrane region" description="Helical" evidence="2">
    <location>
        <begin position="45"/>
        <end position="63"/>
    </location>
</feature>
<keyword evidence="4" id="KW-1185">Reference proteome</keyword>
<evidence type="ECO:0000313" key="4">
    <source>
        <dbReference type="Proteomes" id="UP001476247"/>
    </source>
</evidence>
<dbReference type="EMBL" id="BAABUJ010000010">
    <property type="protein sequence ID" value="GAA5798445.1"/>
    <property type="molecule type" value="Genomic_DNA"/>
</dbReference>
<name>A0ABP9XVR4_9FUNG</name>
<keyword evidence="2" id="KW-1133">Transmembrane helix</keyword>
<keyword evidence="2" id="KW-0812">Transmembrane</keyword>
<comment type="caution">
    <text evidence="3">The sequence shown here is derived from an EMBL/GenBank/DDBJ whole genome shotgun (WGS) entry which is preliminary data.</text>
</comment>
<accession>A0ABP9XVR4</accession>
<feature type="transmembrane region" description="Helical" evidence="2">
    <location>
        <begin position="541"/>
        <end position="559"/>
    </location>
</feature>
<protein>
    <submittedName>
        <fullName evidence="3">Uncharacterized protein</fullName>
    </submittedName>
</protein>
<dbReference type="Proteomes" id="UP001476247">
    <property type="component" value="Unassembled WGS sequence"/>
</dbReference>
<evidence type="ECO:0000256" key="1">
    <source>
        <dbReference type="SAM" id="MobiDB-lite"/>
    </source>
</evidence>
<organism evidence="3 4">
    <name type="scientific">Helicostylum pulchrum</name>
    <dbReference type="NCBI Taxonomy" id="562976"/>
    <lineage>
        <taxon>Eukaryota</taxon>
        <taxon>Fungi</taxon>
        <taxon>Fungi incertae sedis</taxon>
        <taxon>Mucoromycota</taxon>
        <taxon>Mucoromycotina</taxon>
        <taxon>Mucoromycetes</taxon>
        <taxon>Mucorales</taxon>
        <taxon>Mucorineae</taxon>
        <taxon>Mucoraceae</taxon>
        <taxon>Helicostylum</taxon>
    </lineage>
</organism>
<keyword evidence="2" id="KW-0472">Membrane</keyword>
<evidence type="ECO:0000313" key="3">
    <source>
        <dbReference type="EMBL" id="GAA5798445.1"/>
    </source>
</evidence>
<feature type="transmembrane region" description="Helical" evidence="2">
    <location>
        <begin position="139"/>
        <end position="158"/>
    </location>
</feature>
<gene>
    <name evidence="3" type="ORF">HPULCUR_003848</name>
</gene>
<sequence>MSETERLFKYYSSQSNYRTIRKGDNLYMTTAKSTHFNVYHFHWRLHAVWTLAIICFILAKLWWLVPLPGYDLLPAYRTYPASFLDNICLTLAGAFATRSIVIGLFRTLRYGIHPDSIIAFGSTGGYAAMWSCIKNRSGFRYFLVAMLVTVCSLLGSALQGELQSSLSVYYRVGGETSLNTAQCSHITQADYLVASSAFASGLISNTLSDATSLLDTLNASQPMRSFTISTIKTTLAPIQNVTFLPLPSGTSILRRHHYHHYHDPSTTTSTESTTVQHETESSTTATTVLQQQTTTTTATETTLVNDQSTATILPLIPVPSNNNIDAGNSDSTTSNDTINSSNEMSNNFIDTNLNKLVIPLSAIPPGGFNQSSILAIIRNSSDISNKTALPYTMGQLQSNEIPIQLNIFRYRTPENLETVIMYSSSKSEYNAGVYVTAIATNYTCQSRGDSVICDEGVSYTADSTVVANALVAAVQSGDGLYGTTTSGGLAMDIVNRIDSTGKNSKLVDSLFANPLCRDPELIPTLGHLLVPYTAGRITPLAILWLILFVIMWMIGVYLIGYTEHTWTKLAFSGILVPQIVSKSPNMFESEEVGAKPIDKEMYLDPETGRMCIKRVYREGFSISTTELEEQEA</sequence>
<feature type="transmembrane region" description="Helical" evidence="2">
    <location>
        <begin position="83"/>
        <end position="105"/>
    </location>
</feature>
<proteinExistence type="predicted"/>
<evidence type="ECO:0000256" key="2">
    <source>
        <dbReference type="SAM" id="Phobius"/>
    </source>
</evidence>
<feature type="compositionally biased region" description="Low complexity" evidence="1">
    <location>
        <begin position="265"/>
        <end position="296"/>
    </location>
</feature>
<feature type="region of interest" description="Disordered" evidence="1">
    <location>
        <begin position="261"/>
        <end position="296"/>
    </location>
</feature>
<reference evidence="3 4" key="1">
    <citation type="submission" date="2024-04" db="EMBL/GenBank/DDBJ databases">
        <title>genome sequences of Mucor flavus KT1a and Helicostylum pulchrum KT1b strains isolation_sourced from the surface of a dry-aged beef.</title>
        <authorList>
            <person name="Toyotome T."/>
            <person name="Hosono M."/>
            <person name="Torimaru M."/>
            <person name="Fukuda K."/>
            <person name="Mikami N."/>
        </authorList>
    </citation>
    <scope>NUCLEOTIDE SEQUENCE [LARGE SCALE GENOMIC DNA]</scope>
    <source>
        <strain evidence="3 4">KT1b</strain>
    </source>
</reference>